<dbReference type="OrthoDB" id="1278679at2759"/>
<proteinExistence type="predicted"/>
<dbReference type="Proteomes" id="UP000595140">
    <property type="component" value="Unassembled WGS sequence"/>
</dbReference>
<protein>
    <submittedName>
        <fullName evidence="1">Uncharacterized protein</fullName>
    </submittedName>
</protein>
<evidence type="ECO:0000313" key="1">
    <source>
        <dbReference type="EMBL" id="VFQ72772.1"/>
    </source>
</evidence>
<gene>
    <name evidence="1" type="ORF">CCAM_LOCUS14548</name>
</gene>
<accession>A0A484L8R0</accession>
<name>A0A484L8R0_9ASTE</name>
<sequence length="293" mass="32408">MVLRVAIYDAPHLKDAVQAVPVSESKHIMIVWCPEYFAVQSVLQLRLPGGENPTTLLKLLPKSFLIYESTDQFFNAVVEISDLERVFCSAATLDTVVFSQSLEVSNGVNDLGFLHARFNRPLVAVPCLGEEYSEEDHTISMKIYGMFPESQVKSADVSRDPSLNPLPPVVTFLAPIFGQVMSTLEMNAMSVVVVVHAEEAFFSAGGGGGEGEGGEPPYKLTLTGANGLKWTRADVRRRPVRFEIPMANFEVKPGAQLSTEVSLYKRSEEVTLVWFKLDPALTCLKGDLIHYFY</sequence>
<keyword evidence="2" id="KW-1185">Reference proteome</keyword>
<reference evidence="1 2" key="1">
    <citation type="submission" date="2018-04" db="EMBL/GenBank/DDBJ databases">
        <authorList>
            <person name="Vogel A."/>
        </authorList>
    </citation>
    <scope>NUCLEOTIDE SEQUENCE [LARGE SCALE GENOMIC DNA]</scope>
</reference>
<organism evidence="1 2">
    <name type="scientific">Cuscuta campestris</name>
    <dbReference type="NCBI Taxonomy" id="132261"/>
    <lineage>
        <taxon>Eukaryota</taxon>
        <taxon>Viridiplantae</taxon>
        <taxon>Streptophyta</taxon>
        <taxon>Embryophyta</taxon>
        <taxon>Tracheophyta</taxon>
        <taxon>Spermatophyta</taxon>
        <taxon>Magnoliopsida</taxon>
        <taxon>eudicotyledons</taxon>
        <taxon>Gunneridae</taxon>
        <taxon>Pentapetalae</taxon>
        <taxon>asterids</taxon>
        <taxon>lamiids</taxon>
        <taxon>Solanales</taxon>
        <taxon>Convolvulaceae</taxon>
        <taxon>Cuscuteae</taxon>
        <taxon>Cuscuta</taxon>
        <taxon>Cuscuta subgen. Grammica</taxon>
        <taxon>Cuscuta sect. Cleistogrammica</taxon>
    </lineage>
</organism>
<dbReference type="EMBL" id="OOIL02001116">
    <property type="protein sequence ID" value="VFQ72772.1"/>
    <property type="molecule type" value="Genomic_DNA"/>
</dbReference>
<dbReference type="AlphaFoldDB" id="A0A484L8R0"/>
<evidence type="ECO:0000313" key="2">
    <source>
        <dbReference type="Proteomes" id="UP000595140"/>
    </source>
</evidence>